<dbReference type="SUPFAM" id="SSF55154">
    <property type="entry name" value="CYTH-like phosphatases"/>
    <property type="match status" value="1"/>
</dbReference>
<feature type="domain" description="CYTH" evidence="2">
    <location>
        <begin position="2"/>
        <end position="149"/>
    </location>
</feature>
<dbReference type="InterPro" id="IPR023577">
    <property type="entry name" value="CYTH_domain"/>
</dbReference>
<comment type="caution">
    <text evidence="3">The sequence shown here is derived from an EMBL/GenBank/DDBJ whole genome shotgun (WGS) entry which is preliminary data.</text>
</comment>
<dbReference type="InterPro" id="IPR033469">
    <property type="entry name" value="CYTH-like_dom_sf"/>
</dbReference>
<feature type="active site" description="Proton acceptor" evidence="1">
    <location>
        <position position="31"/>
    </location>
</feature>
<dbReference type="Pfam" id="PF01928">
    <property type="entry name" value="CYTH"/>
    <property type="match status" value="1"/>
</dbReference>
<proteinExistence type="predicted"/>
<protein>
    <submittedName>
        <fullName evidence="3">Adenylate cyclase</fullName>
    </submittedName>
</protein>
<dbReference type="AlphaFoldDB" id="A0A495J4V7"/>
<dbReference type="Gene3D" id="2.40.320.10">
    <property type="entry name" value="Hypothetical Protein Pfu-838710-001"/>
    <property type="match status" value="1"/>
</dbReference>
<keyword evidence="4" id="KW-1185">Reference proteome</keyword>
<dbReference type="EMBL" id="RBKU01000001">
    <property type="protein sequence ID" value="RKR83741.1"/>
    <property type="molecule type" value="Genomic_DNA"/>
</dbReference>
<dbReference type="RefSeq" id="WP_121202040.1">
    <property type="nucleotide sequence ID" value="NZ_RBKU01000001.1"/>
</dbReference>
<name>A0A495J4V7_9SPHI</name>
<dbReference type="PANTHER" id="PTHR40114">
    <property type="entry name" value="SLR0698 PROTEIN"/>
    <property type="match status" value="1"/>
</dbReference>
<dbReference type="OrthoDB" id="9805588at2"/>
<dbReference type="PANTHER" id="PTHR40114:SF1">
    <property type="entry name" value="SLR0698 PROTEIN"/>
    <property type="match status" value="1"/>
</dbReference>
<accession>A0A495J4V7</accession>
<dbReference type="PIRSF" id="PIRSF016487">
    <property type="entry name" value="CYTH_UCP016487"/>
    <property type="match status" value="1"/>
</dbReference>
<organism evidence="3 4">
    <name type="scientific">Mucilaginibacter gracilis</name>
    <dbReference type="NCBI Taxonomy" id="423350"/>
    <lineage>
        <taxon>Bacteria</taxon>
        <taxon>Pseudomonadati</taxon>
        <taxon>Bacteroidota</taxon>
        <taxon>Sphingobacteriia</taxon>
        <taxon>Sphingobacteriales</taxon>
        <taxon>Sphingobacteriaceae</taxon>
        <taxon>Mucilaginibacter</taxon>
    </lineage>
</organism>
<gene>
    <name evidence="3" type="ORF">BDD43_3955</name>
</gene>
<dbReference type="CDD" id="cd07891">
    <property type="entry name" value="CYTH-like_CthTTM-like_1"/>
    <property type="match status" value="1"/>
</dbReference>
<evidence type="ECO:0000313" key="3">
    <source>
        <dbReference type="EMBL" id="RKR83741.1"/>
    </source>
</evidence>
<evidence type="ECO:0000313" key="4">
    <source>
        <dbReference type="Proteomes" id="UP000268007"/>
    </source>
</evidence>
<sequence length="155" mass="17872">MGVEIERKFLVDHAKWQTLQKPHGMVIKQGYLLTDPEKTIRIRIKDQLSYITIKGKTKGISRSEYEYPIPLNEANELLSSLCEAVISKTRYCITFAGKLWEVDVFNGDNQGLIVAEIELDDENEQFDTPPWLAAEVSDDARYYNSNLSLNPFKNW</sequence>
<dbReference type="InterPro" id="IPR012042">
    <property type="entry name" value="NeuTTM/CthTTM-like"/>
</dbReference>
<reference evidence="3 4" key="1">
    <citation type="submission" date="2018-10" db="EMBL/GenBank/DDBJ databases">
        <title>Genomic Encyclopedia of Archaeal and Bacterial Type Strains, Phase II (KMG-II): from individual species to whole genera.</title>
        <authorList>
            <person name="Goeker M."/>
        </authorList>
    </citation>
    <scope>NUCLEOTIDE SEQUENCE [LARGE SCALE GENOMIC DNA]</scope>
    <source>
        <strain evidence="3 4">DSM 18602</strain>
    </source>
</reference>
<dbReference type="SMART" id="SM01118">
    <property type="entry name" value="CYTH"/>
    <property type="match status" value="1"/>
</dbReference>
<evidence type="ECO:0000256" key="1">
    <source>
        <dbReference type="PIRSR" id="PIRSR016487-1"/>
    </source>
</evidence>
<dbReference type="PROSITE" id="PS51707">
    <property type="entry name" value="CYTH"/>
    <property type="match status" value="1"/>
</dbReference>
<dbReference type="Proteomes" id="UP000268007">
    <property type="component" value="Unassembled WGS sequence"/>
</dbReference>
<evidence type="ECO:0000259" key="2">
    <source>
        <dbReference type="PROSITE" id="PS51707"/>
    </source>
</evidence>